<evidence type="ECO:0000259" key="3">
    <source>
        <dbReference type="PROSITE" id="PS51208"/>
    </source>
</evidence>
<dbReference type="PROSITE" id="PS51208">
    <property type="entry name" value="AUTOTRANSPORTER"/>
    <property type="match status" value="1"/>
</dbReference>
<comment type="caution">
    <text evidence="4">The sequence shown here is derived from an EMBL/GenBank/DDBJ whole genome shotgun (WGS) entry which is preliminary data.</text>
</comment>
<dbReference type="Gene3D" id="2.40.128.130">
    <property type="entry name" value="Autotransporter beta-domain"/>
    <property type="match status" value="1"/>
</dbReference>
<dbReference type="GO" id="GO:0019867">
    <property type="term" value="C:outer membrane"/>
    <property type="evidence" value="ECO:0007669"/>
    <property type="project" value="InterPro"/>
</dbReference>
<dbReference type="InterPro" id="IPR013425">
    <property type="entry name" value="Autotrns_rpt"/>
</dbReference>
<dbReference type="RefSeq" id="WP_140927950.1">
    <property type="nucleotide sequence ID" value="NZ_VFSU01000022.1"/>
</dbReference>
<dbReference type="InterPro" id="IPR012332">
    <property type="entry name" value="Autotransporter_pectin_lyase_C"/>
</dbReference>
<reference evidence="4 5" key="1">
    <citation type="submission" date="2019-06" db="EMBL/GenBank/DDBJ databases">
        <authorList>
            <person name="Lee I."/>
            <person name="Jang G.I."/>
            <person name="Hwang C.Y."/>
        </authorList>
    </citation>
    <scope>NUCLEOTIDE SEQUENCE [LARGE SCALE GENOMIC DNA]</scope>
    <source>
        <strain evidence="4 5">PAMC 28131</strain>
    </source>
</reference>
<dbReference type="InterPro" id="IPR011050">
    <property type="entry name" value="Pectin_lyase_fold/virulence"/>
</dbReference>
<evidence type="ECO:0000313" key="4">
    <source>
        <dbReference type="EMBL" id="TPE61578.1"/>
    </source>
</evidence>
<dbReference type="SUPFAM" id="SSF103515">
    <property type="entry name" value="Autotransporter"/>
    <property type="match status" value="1"/>
</dbReference>
<dbReference type="OrthoDB" id="7195851at2"/>
<dbReference type="Pfam" id="PF03797">
    <property type="entry name" value="Autotransporter"/>
    <property type="match status" value="1"/>
</dbReference>
<evidence type="ECO:0000313" key="5">
    <source>
        <dbReference type="Proteomes" id="UP000319897"/>
    </source>
</evidence>
<evidence type="ECO:0000256" key="1">
    <source>
        <dbReference type="ARBA" id="ARBA00022729"/>
    </source>
</evidence>
<dbReference type="EMBL" id="VFSU01000022">
    <property type="protein sequence ID" value="TPE61578.1"/>
    <property type="molecule type" value="Genomic_DNA"/>
</dbReference>
<dbReference type="Pfam" id="PF12951">
    <property type="entry name" value="PATR"/>
    <property type="match status" value="6"/>
</dbReference>
<dbReference type="Proteomes" id="UP000319897">
    <property type="component" value="Unassembled WGS sequence"/>
</dbReference>
<dbReference type="Gene3D" id="2.160.20.20">
    <property type="match status" value="2"/>
</dbReference>
<dbReference type="InterPro" id="IPR005546">
    <property type="entry name" value="Autotransporte_beta"/>
</dbReference>
<dbReference type="InterPro" id="IPR006315">
    <property type="entry name" value="OM_autotransptr_brl_dom"/>
</dbReference>
<feature type="chain" id="PRO_5021493584" evidence="2">
    <location>
        <begin position="23"/>
        <end position="1417"/>
    </location>
</feature>
<name>A0A501XLR2_9SPHN</name>
<feature type="domain" description="Autotransporter" evidence="3">
    <location>
        <begin position="1133"/>
        <end position="1417"/>
    </location>
</feature>
<gene>
    <name evidence="4" type="ORF">FJQ54_08300</name>
</gene>
<keyword evidence="5" id="KW-1185">Reference proteome</keyword>
<evidence type="ECO:0000256" key="2">
    <source>
        <dbReference type="SAM" id="SignalP"/>
    </source>
</evidence>
<sequence length="1417" mass="140350">MSATTALTGLLGLGLLASPAQATQHIVENEGDLRYAITNAQDGDSIYIVLNITLTENLPVITKNLTIHGDKFYGTTISGDGKYRGLFVQSGTVNLQDLNITNSVAQGGAGGNGWGGGGGGGGAGLGGALYVGNGAHVTLDSVNLIKNSARGGAGGSSEGGYTWTSGGGGGYYPTGADGGNANGFTSGGGGTGGGGDGYDNDYGDDGAFGGGGGGSGQWDGGKGGFGGGGGGSAFNTNAEGGFLGGNGAPGADYVGGIGKFGGGGGGGAGLGGGLFIENGGTLTVVGGFEASGNAAVAGAGGMGGWNGTYKADSGSAAGDGIFLAGNGTLVFKSNTFQTFVIPDSIADQTGLGGEGAEAGSWGLVLDSSSELRLTGVNNYTGGTTVNAGVLIGNTDSLKYNVFVNAHVIFDQKVDGTYTGLLAGAGLFEKEGAGNLILTGENRLTGNINVLQGNLLFDSDANLGTSTSPIRLIGGGGDGGVGVVAANGQAISRALRLEGGGRIHVGEGQTTGLEQLSWNGTISGNGRLTVNGGGILELTADNSYTGGTRITGDSYYHSTTLRFTTDSNLGAAGGGVLLNNGIIATTNDAADGLSIHRALYLEGDGTIEVGLRPLIWSGDINGGGRLIKSGAGVLQLTGNNSHSGGTEIWGGVLQVASDDKLGAAGAGIAMGNNGLLRASESFTTARPIRLEGGGGGFLLDTGTTLTLTGTVAGEGTLSLVGTGTLVLNLTSANYTGVYNYGGTIQADSKFLNGNIAFDTNPQNSNARTILFDQTEDGVFAGNIGGIGEVQGLGNIIKLGAGKLTLSGTSNYKSQDAEVSAEVTILQGTLQGTTNNLQGAILNNAALIFDQDFDGSYAGHMSGTGTLTKNGTGKLNLTGNSRVGGGTTINAGTLAVNGPLISDIVLNAGGTLSGVGNIKGDITNNGGSIRPGNSIGHLVFDGNFALNSGTLGIEINAGGNSDRISVIGAGHRVNIDAGMLEITADPGRYIPNTRYTIISTEGGGRVHFDQVVGGVGFLTPKVSLDANNIYVTLALAPDAFSAAGQTRNQQAVGAALDAAAASGNVGGIVTTMANLQTAQGAAALQTLSGQPYADWATVNLRASQLFTSTVGQQMSIARSGSSGGNRAALAEPGSDTLAGVSMWISGVGSRGSVDGDGNAAGHDTSLGGVTVGFDYRLNPGLLVGVAGGYVSGSQSVDGFSGDTDAETLSIAAYGSFGQGALHVEALAGYANARNSLKRDVASAGLAAGRAKGEGRADQFLGQLEAGYRIALGASEKSAITPFGRLQILTNSQNSFTESGGGEYALAVESQSTTSVRSVLGGDFAAGFDLGKSTPVEVGLRLGWAHEFADTGRSMTAAFASAPGSAFTVQGASLPRDSALIGVSVAAKVSRTGSLFVSYEGEPGGGSSNNQFRGGIRLSW</sequence>
<dbReference type="InterPro" id="IPR036709">
    <property type="entry name" value="Autotransporte_beta_dom_sf"/>
</dbReference>
<dbReference type="NCBIfam" id="TIGR02601">
    <property type="entry name" value="autotrns_rpt"/>
    <property type="match status" value="4"/>
</dbReference>
<accession>A0A501XLR2</accession>
<organism evidence="4 5">
    <name type="scientific">Sandaracinobacter neustonicus</name>
    <dbReference type="NCBI Taxonomy" id="1715348"/>
    <lineage>
        <taxon>Bacteria</taxon>
        <taxon>Pseudomonadati</taxon>
        <taxon>Pseudomonadota</taxon>
        <taxon>Alphaproteobacteria</taxon>
        <taxon>Sphingomonadales</taxon>
        <taxon>Sphingosinicellaceae</taxon>
        <taxon>Sandaracinobacter</taxon>
    </lineage>
</organism>
<feature type="signal peptide" evidence="2">
    <location>
        <begin position="1"/>
        <end position="22"/>
    </location>
</feature>
<dbReference type="NCBIfam" id="TIGR01414">
    <property type="entry name" value="autotrans_barl"/>
    <property type="match status" value="1"/>
</dbReference>
<dbReference type="SMART" id="SM00869">
    <property type="entry name" value="Autotransporter"/>
    <property type="match status" value="1"/>
</dbReference>
<proteinExistence type="predicted"/>
<keyword evidence="1 2" id="KW-0732">Signal</keyword>
<protein>
    <submittedName>
        <fullName evidence="4">Autotransporter domain-containing protein</fullName>
    </submittedName>
</protein>
<dbReference type="SUPFAM" id="SSF51126">
    <property type="entry name" value="Pectin lyase-like"/>
    <property type="match status" value="2"/>
</dbReference>